<protein>
    <submittedName>
        <fullName evidence="1">Uncharacterized protein</fullName>
    </submittedName>
</protein>
<sequence length="59" mass="6362">MSPPSKSVPIPIHRYLPPLYCGPPNVRSCLQVGVAHAVHDGEREEVPVRPAAAARLPEV</sequence>
<organism evidence="1 2">
    <name type="scientific">Ancylostoma duodenale</name>
    <dbReference type="NCBI Taxonomy" id="51022"/>
    <lineage>
        <taxon>Eukaryota</taxon>
        <taxon>Metazoa</taxon>
        <taxon>Ecdysozoa</taxon>
        <taxon>Nematoda</taxon>
        <taxon>Chromadorea</taxon>
        <taxon>Rhabditida</taxon>
        <taxon>Rhabditina</taxon>
        <taxon>Rhabditomorpha</taxon>
        <taxon>Strongyloidea</taxon>
        <taxon>Ancylostomatidae</taxon>
        <taxon>Ancylostomatinae</taxon>
        <taxon>Ancylostoma</taxon>
    </lineage>
</organism>
<evidence type="ECO:0000313" key="2">
    <source>
        <dbReference type="Proteomes" id="UP000054047"/>
    </source>
</evidence>
<dbReference type="EMBL" id="KN730421">
    <property type="protein sequence ID" value="KIH61078.1"/>
    <property type="molecule type" value="Genomic_DNA"/>
</dbReference>
<proteinExistence type="predicted"/>
<evidence type="ECO:0000313" key="1">
    <source>
        <dbReference type="EMBL" id="KIH61078.1"/>
    </source>
</evidence>
<accession>A0A0C2CVY7</accession>
<reference evidence="1 2" key="1">
    <citation type="submission" date="2013-12" db="EMBL/GenBank/DDBJ databases">
        <title>Draft genome of the parsitic nematode Ancylostoma duodenale.</title>
        <authorList>
            <person name="Mitreva M."/>
        </authorList>
    </citation>
    <scope>NUCLEOTIDE SEQUENCE [LARGE SCALE GENOMIC DNA]</scope>
    <source>
        <strain evidence="1 2">Zhejiang</strain>
    </source>
</reference>
<dbReference type="AlphaFoldDB" id="A0A0C2CVY7"/>
<dbReference type="Proteomes" id="UP000054047">
    <property type="component" value="Unassembled WGS sequence"/>
</dbReference>
<name>A0A0C2CVY7_9BILA</name>
<gene>
    <name evidence="1" type="ORF">ANCDUO_08659</name>
</gene>
<keyword evidence="2" id="KW-1185">Reference proteome</keyword>